<keyword evidence="3" id="KW-0378">Hydrolase</keyword>
<dbReference type="Proteomes" id="UP000633219">
    <property type="component" value="Unassembled WGS sequence"/>
</dbReference>
<dbReference type="InterPro" id="IPR053174">
    <property type="entry name" value="LpxI"/>
</dbReference>
<dbReference type="GO" id="GO:0016787">
    <property type="term" value="F:hydrolase activity"/>
    <property type="evidence" value="ECO:0007669"/>
    <property type="project" value="UniProtKB-KW"/>
</dbReference>
<accession>A0A937CPB2</accession>
<gene>
    <name evidence="3" type="primary">lpxI</name>
    <name evidence="3" type="ORF">JJB09_13270</name>
</gene>
<dbReference type="PANTHER" id="PTHR39962">
    <property type="entry name" value="BLL4848 PROTEIN"/>
    <property type="match status" value="1"/>
</dbReference>
<evidence type="ECO:0000259" key="2">
    <source>
        <dbReference type="Pfam" id="PF17930"/>
    </source>
</evidence>
<dbReference type="RefSeq" id="WP_201658657.1">
    <property type="nucleotide sequence ID" value="NZ_JAEQNC010000006.1"/>
</dbReference>
<reference evidence="3" key="1">
    <citation type="submission" date="2021-01" db="EMBL/GenBank/DDBJ databases">
        <title>Rhizobium sp. strain KVB221 16S ribosomal RNA gene Genome sequencing and assembly.</title>
        <authorList>
            <person name="Kang M."/>
        </authorList>
    </citation>
    <scope>NUCLEOTIDE SEQUENCE</scope>
    <source>
        <strain evidence="3">KVB221</strain>
    </source>
</reference>
<evidence type="ECO:0000313" key="3">
    <source>
        <dbReference type="EMBL" id="MBL0372999.1"/>
    </source>
</evidence>
<dbReference type="AlphaFoldDB" id="A0A937CPB2"/>
<proteinExistence type="predicted"/>
<dbReference type="Gene3D" id="3.40.50.20">
    <property type="match status" value="1"/>
</dbReference>
<evidence type="ECO:0000259" key="1">
    <source>
        <dbReference type="Pfam" id="PF06230"/>
    </source>
</evidence>
<dbReference type="PANTHER" id="PTHR39962:SF1">
    <property type="entry name" value="LPXI FAMILY PROTEIN"/>
    <property type="match status" value="1"/>
</dbReference>
<feature type="domain" description="LpxI C-terminal" evidence="1">
    <location>
        <begin position="144"/>
        <end position="279"/>
    </location>
</feature>
<dbReference type="InterPro" id="IPR043167">
    <property type="entry name" value="LpxI_C_sf"/>
</dbReference>
<feature type="domain" description="LpxI N-terminal" evidence="2">
    <location>
        <begin position="9"/>
        <end position="140"/>
    </location>
</feature>
<dbReference type="InterPro" id="IPR010415">
    <property type="entry name" value="LpxI_C"/>
</dbReference>
<comment type="caution">
    <text evidence="3">The sequence shown here is derived from an EMBL/GenBank/DDBJ whole genome shotgun (WGS) entry which is preliminary data.</text>
</comment>
<keyword evidence="4" id="KW-1185">Reference proteome</keyword>
<sequence length="290" mass="30189">MVGNRAAGRLAIIAGSGKLPRYVAEAARARGDEPFIFALKGESTADWADFEHIIIGLGDIVLFRKMAADLNILRIIMSGAVSRRPPFAEIRLGLSSLLKLPSVIRKLVAGGDNTVLTGVIELLENGERKVISVQDVAPSLLAETGTIGNHQPDSDSLKDIAVAARAARMIGTLDIGQGAIAVGGRVVALEGPEGTDAMIARVGALKDAGKVSAHRRGVLVKLCKPQQDVRVDLPSAGLATLENARAAGLAGVALEAGRSLLLDVEAVKAYADKHGMFVYGIDPDAPELGG</sequence>
<protein>
    <submittedName>
        <fullName evidence="3">UDP-2,3-diacylglucosamine diphosphatase LpxI</fullName>
        <ecNumber evidence="3">3.6.1.54</ecNumber>
    </submittedName>
</protein>
<dbReference type="EMBL" id="JAEQNC010000006">
    <property type="protein sequence ID" value="MBL0372999.1"/>
    <property type="molecule type" value="Genomic_DNA"/>
</dbReference>
<dbReference type="InterPro" id="IPR041255">
    <property type="entry name" value="LpxI_N"/>
</dbReference>
<name>A0A937CPB2_9HYPH</name>
<dbReference type="EC" id="3.6.1.54" evidence="3"/>
<dbReference type="Pfam" id="PF06230">
    <property type="entry name" value="LpxI_C"/>
    <property type="match status" value="1"/>
</dbReference>
<evidence type="ECO:0000313" key="4">
    <source>
        <dbReference type="Proteomes" id="UP000633219"/>
    </source>
</evidence>
<dbReference type="Pfam" id="PF17930">
    <property type="entry name" value="LpxI_N"/>
    <property type="match status" value="1"/>
</dbReference>
<organism evidence="3 4">
    <name type="scientific">Rhizobium setariae</name>
    <dbReference type="NCBI Taxonomy" id="2801340"/>
    <lineage>
        <taxon>Bacteria</taxon>
        <taxon>Pseudomonadati</taxon>
        <taxon>Pseudomonadota</taxon>
        <taxon>Alphaproteobacteria</taxon>
        <taxon>Hyphomicrobiales</taxon>
        <taxon>Rhizobiaceae</taxon>
        <taxon>Rhizobium/Agrobacterium group</taxon>
        <taxon>Rhizobium</taxon>
    </lineage>
</organism>
<dbReference type="Gene3D" id="3.40.140.80">
    <property type="match status" value="1"/>
</dbReference>